<reference evidence="2 3" key="1">
    <citation type="submission" date="2020-04" db="EMBL/GenBank/DDBJ databases">
        <authorList>
            <person name="Hogendoorn C."/>
        </authorList>
    </citation>
    <scope>NUCLEOTIDE SEQUENCE [LARGE SCALE GENOMIC DNA]</scope>
    <source>
        <strain evidence="2">COOX1</strain>
    </source>
</reference>
<proteinExistence type="predicted"/>
<gene>
    <name evidence="2" type="ORF">COOX1_3367</name>
</gene>
<evidence type="ECO:0000256" key="1">
    <source>
        <dbReference type="SAM" id="MobiDB-lite"/>
    </source>
</evidence>
<name>A0A6F9EGY7_9BACL</name>
<accession>A0A6F9EGY7</accession>
<protein>
    <submittedName>
        <fullName evidence="2">Uncharacterized protein</fullName>
    </submittedName>
</protein>
<organism evidence="2 3">
    <name type="scientific">Kyrpidia spormannii</name>
    <dbReference type="NCBI Taxonomy" id="2055160"/>
    <lineage>
        <taxon>Bacteria</taxon>
        <taxon>Bacillati</taxon>
        <taxon>Bacillota</taxon>
        <taxon>Bacilli</taxon>
        <taxon>Bacillales</taxon>
        <taxon>Alicyclobacillaceae</taxon>
        <taxon>Kyrpidia</taxon>
    </lineage>
</organism>
<feature type="region of interest" description="Disordered" evidence="1">
    <location>
        <begin position="273"/>
        <end position="318"/>
    </location>
</feature>
<feature type="region of interest" description="Disordered" evidence="1">
    <location>
        <begin position="500"/>
        <end position="528"/>
    </location>
</feature>
<dbReference type="EMBL" id="LR792683">
    <property type="protein sequence ID" value="CAB3396121.1"/>
    <property type="molecule type" value="Genomic_DNA"/>
</dbReference>
<dbReference type="AlphaFoldDB" id="A0A6F9EGY7"/>
<feature type="compositionally biased region" description="Basic residues" evidence="1">
    <location>
        <begin position="519"/>
        <end position="528"/>
    </location>
</feature>
<sequence>MQIAIKRIFPAAEREEGHRHRHPDVDAEHPRLHRLPEHPGRRAALGVDHRRVPEPGPIHHPDRLFQAVRANDAQHRGEQFFPSHRHLRIHPVQNRRPKEEPLGQPLHGVPAVPGHDRPFRQPLMNSLHHPGPVFGANQGPQLHPLLQAVADPHPVPGFHQGLHQGITHRSHRHHHTTGHTALTRRPETRVPDGVHRPFEIRVRHHDVVIFRPGQSLHPFPRGRRRPVHVLGYRLGANKGNGIHPGVRQEGVHHLFAPVNQIEHPFGNPGFHGQLHQSHGSQGGPLRRFQHKGIPRRQGDGHHPHGHHHGKIKGHDARHDTHGVADHLHVDPPGHLGTYVPLHEGGHPGREFHHFNAAPHLAPGVVQGLAVFGGHQAGQLLHPLDQKLPPPEHHPGPLHHRYFPPGFKRLPGGPNRPVHIRSCGQGHLCQKLPGGRIGHRQDLISLRCLPHPANKIFEPHLLNRRSHASHLFADPLESAYQNGAIFSSDKVYENWASSLDTSVTSRLPRKSSPGEGPPGTKKRPGRGVE</sequence>
<dbReference type="Proteomes" id="UP000502196">
    <property type="component" value="Chromosome"/>
</dbReference>
<evidence type="ECO:0000313" key="2">
    <source>
        <dbReference type="EMBL" id="CAB3396121.1"/>
    </source>
</evidence>
<evidence type="ECO:0000313" key="3">
    <source>
        <dbReference type="Proteomes" id="UP000502196"/>
    </source>
</evidence>